<accession>A0ABD3B2V9</accession>
<dbReference type="EMBL" id="JBJUIK010000001">
    <property type="protein sequence ID" value="KAL3537887.1"/>
    <property type="molecule type" value="Genomic_DNA"/>
</dbReference>
<sequence>MGVKEIKGLADEQYRITWRYVEEVYRSNVDTHIEVMYTSFREPRCNPRFRRFYCSFSPLKKGFKSGCRPIIGLDGCHTKGPYPRNYEQQLGLIPTIDGGLLLEQLLKRKEENNGTGS</sequence>
<name>A0ABD3B2V9_9GENT</name>
<dbReference type="Proteomes" id="UP001630127">
    <property type="component" value="Unassembled WGS sequence"/>
</dbReference>
<comment type="caution">
    <text evidence="1">The sequence shown here is derived from an EMBL/GenBank/DDBJ whole genome shotgun (WGS) entry which is preliminary data.</text>
</comment>
<protein>
    <submittedName>
        <fullName evidence="1">Uncharacterized protein</fullName>
    </submittedName>
</protein>
<evidence type="ECO:0000313" key="2">
    <source>
        <dbReference type="Proteomes" id="UP001630127"/>
    </source>
</evidence>
<reference evidence="1 2" key="1">
    <citation type="submission" date="2024-11" db="EMBL/GenBank/DDBJ databases">
        <title>A near-complete genome assembly of Cinchona calisaya.</title>
        <authorList>
            <person name="Lian D.C."/>
            <person name="Zhao X.W."/>
            <person name="Wei L."/>
        </authorList>
    </citation>
    <scope>NUCLEOTIDE SEQUENCE [LARGE SCALE GENOMIC DNA]</scope>
    <source>
        <tissue evidence="1">Nenye</tissue>
    </source>
</reference>
<keyword evidence="2" id="KW-1185">Reference proteome</keyword>
<evidence type="ECO:0000313" key="1">
    <source>
        <dbReference type="EMBL" id="KAL3537887.1"/>
    </source>
</evidence>
<gene>
    <name evidence="1" type="ORF">ACH5RR_001253</name>
</gene>
<organism evidence="1 2">
    <name type="scientific">Cinchona calisaya</name>
    <dbReference type="NCBI Taxonomy" id="153742"/>
    <lineage>
        <taxon>Eukaryota</taxon>
        <taxon>Viridiplantae</taxon>
        <taxon>Streptophyta</taxon>
        <taxon>Embryophyta</taxon>
        <taxon>Tracheophyta</taxon>
        <taxon>Spermatophyta</taxon>
        <taxon>Magnoliopsida</taxon>
        <taxon>eudicotyledons</taxon>
        <taxon>Gunneridae</taxon>
        <taxon>Pentapetalae</taxon>
        <taxon>asterids</taxon>
        <taxon>lamiids</taxon>
        <taxon>Gentianales</taxon>
        <taxon>Rubiaceae</taxon>
        <taxon>Cinchonoideae</taxon>
        <taxon>Cinchoneae</taxon>
        <taxon>Cinchona</taxon>
    </lineage>
</organism>
<dbReference type="AlphaFoldDB" id="A0ABD3B2V9"/>
<dbReference type="PANTHER" id="PTHR31973">
    <property type="entry name" value="POLYPROTEIN, PUTATIVE-RELATED"/>
    <property type="match status" value="1"/>
</dbReference>
<proteinExistence type="predicted"/>
<dbReference type="PANTHER" id="PTHR31973:SF191">
    <property type="entry name" value="OS05G0489400 PROTEIN"/>
    <property type="match status" value="1"/>
</dbReference>